<dbReference type="Gene3D" id="2.60.120.10">
    <property type="entry name" value="Jelly Rolls"/>
    <property type="match status" value="1"/>
</dbReference>
<dbReference type="InterPro" id="IPR000595">
    <property type="entry name" value="cNMP-bd_dom"/>
</dbReference>
<dbReference type="EMBL" id="FN649748">
    <property type="protein sequence ID" value="CBN78394.1"/>
    <property type="molecule type" value="Genomic_DNA"/>
</dbReference>
<dbReference type="EMBL" id="FN647822">
    <property type="protein sequence ID" value="CBN78394.1"/>
    <property type="molecule type" value="Genomic_DNA"/>
</dbReference>
<dbReference type="SUPFAM" id="SSF51206">
    <property type="entry name" value="cAMP-binding domain-like"/>
    <property type="match status" value="1"/>
</dbReference>
<protein>
    <recommendedName>
        <fullName evidence="2">Cyclic nucleotide-binding domain-containing protein</fullName>
    </recommendedName>
</protein>
<dbReference type="OrthoDB" id="425611at2759"/>
<feature type="region of interest" description="Disordered" evidence="1">
    <location>
        <begin position="386"/>
        <end position="409"/>
    </location>
</feature>
<feature type="domain" description="Cyclic nucleotide-binding" evidence="2">
    <location>
        <begin position="26"/>
        <end position="109"/>
    </location>
</feature>
<organism evidence="3 4">
    <name type="scientific">Ectocarpus siliculosus</name>
    <name type="common">Brown alga</name>
    <name type="synonym">Conferva siliculosa</name>
    <dbReference type="NCBI Taxonomy" id="2880"/>
    <lineage>
        <taxon>Eukaryota</taxon>
        <taxon>Sar</taxon>
        <taxon>Stramenopiles</taxon>
        <taxon>Ochrophyta</taxon>
        <taxon>PX clade</taxon>
        <taxon>Phaeophyceae</taxon>
        <taxon>Ectocarpales</taxon>
        <taxon>Ectocarpaceae</taxon>
        <taxon>Ectocarpus</taxon>
    </lineage>
</organism>
<evidence type="ECO:0000313" key="4">
    <source>
        <dbReference type="Proteomes" id="UP000002630"/>
    </source>
</evidence>
<dbReference type="AlphaFoldDB" id="D8LD27"/>
<dbReference type="Proteomes" id="UP000002630">
    <property type="component" value="Linkage Group LG23"/>
</dbReference>
<evidence type="ECO:0000313" key="3">
    <source>
        <dbReference type="EMBL" id="CBN78394.1"/>
    </source>
</evidence>
<dbReference type="InterPro" id="IPR018490">
    <property type="entry name" value="cNMP-bd_dom_sf"/>
</dbReference>
<dbReference type="InterPro" id="IPR014710">
    <property type="entry name" value="RmlC-like_jellyroll"/>
</dbReference>
<keyword evidence="4" id="KW-1185">Reference proteome</keyword>
<gene>
    <name evidence="3" type="ORF">Esi_0113_0010</name>
</gene>
<reference evidence="3 4" key="1">
    <citation type="journal article" date="2010" name="Nature">
        <title>The Ectocarpus genome and the independent evolution of multicellularity in brown algae.</title>
        <authorList>
            <person name="Cock J.M."/>
            <person name="Sterck L."/>
            <person name="Rouze P."/>
            <person name="Scornet D."/>
            <person name="Allen A.E."/>
            <person name="Amoutzias G."/>
            <person name="Anthouard V."/>
            <person name="Artiguenave F."/>
            <person name="Aury J.M."/>
            <person name="Badger J.H."/>
            <person name="Beszteri B."/>
            <person name="Billiau K."/>
            <person name="Bonnet E."/>
            <person name="Bothwell J.H."/>
            <person name="Bowler C."/>
            <person name="Boyen C."/>
            <person name="Brownlee C."/>
            <person name="Carrano C.J."/>
            <person name="Charrier B."/>
            <person name="Cho G.Y."/>
            <person name="Coelho S.M."/>
            <person name="Collen J."/>
            <person name="Corre E."/>
            <person name="Da Silva C."/>
            <person name="Delage L."/>
            <person name="Delaroque N."/>
            <person name="Dittami S.M."/>
            <person name="Doulbeau S."/>
            <person name="Elias M."/>
            <person name="Farnham G."/>
            <person name="Gachon C.M."/>
            <person name="Gschloessl B."/>
            <person name="Heesch S."/>
            <person name="Jabbari K."/>
            <person name="Jubin C."/>
            <person name="Kawai H."/>
            <person name="Kimura K."/>
            <person name="Kloareg B."/>
            <person name="Kupper F.C."/>
            <person name="Lang D."/>
            <person name="Le Bail A."/>
            <person name="Leblanc C."/>
            <person name="Lerouge P."/>
            <person name="Lohr M."/>
            <person name="Lopez P.J."/>
            <person name="Martens C."/>
            <person name="Maumus F."/>
            <person name="Michel G."/>
            <person name="Miranda-Saavedra D."/>
            <person name="Morales J."/>
            <person name="Moreau H."/>
            <person name="Motomura T."/>
            <person name="Nagasato C."/>
            <person name="Napoli C.A."/>
            <person name="Nelson D.R."/>
            <person name="Nyvall-Collen P."/>
            <person name="Peters A.F."/>
            <person name="Pommier C."/>
            <person name="Potin P."/>
            <person name="Poulain J."/>
            <person name="Quesneville H."/>
            <person name="Read B."/>
            <person name="Rensing S.A."/>
            <person name="Ritter A."/>
            <person name="Rousvoal S."/>
            <person name="Samanta M."/>
            <person name="Samson G."/>
            <person name="Schroeder D.C."/>
            <person name="Segurens B."/>
            <person name="Strittmatter M."/>
            <person name="Tonon T."/>
            <person name="Tregear J.W."/>
            <person name="Valentin K."/>
            <person name="von Dassow P."/>
            <person name="Yamagishi T."/>
            <person name="Van de Peer Y."/>
            <person name="Wincker P."/>
        </authorList>
    </citation>
    <scope>NUCLEOTIDE SEQUENCE [LARGE SCALE GENOMIC DNA]</scope>
    <source>
        <strain evidence="4">Ec32 / CCAP1310/4</strain>
    </source>
</reference>
<dbReference type="PROSITE" id="PS50042">
    <property type="entry name" value="CNMP_BINDING_3"/>
    <property type="match status" value="1"/>
</dbReference>
<dbReference type="InParanoid" id="D8LD27"/>
<accession>D8LD27</accession>
<name>D8LD27_ECTSI</name>
<sequence>MWKEKEDAEEFGKDPEQARIYQDIFMPVDLNPVEFMQLMGQAQRRVVLEGNDINQQGRPHEEMFLIVEGTADVRSEGEDVCRLEPGGFVGSMAFNAFIQEAPVASSHTAARGTADAWPAGGGRSDGKDQADSVFIEGLVVGDGGYKYGGKGVLDLVKDVIFNMLRGDSVVGNVALSLVPDVVDGPKDLGKMECTKNTVTATSDVVVYVWDQHALRAFIKRRPLIGAGLQKAISEDFSNKVNQSRGHKTKYRMLLEETLEGGEINQTEKRKLQRYRETHGIALEEHKFMLSERGWTEEEFEVGFQPGVAPRQGSQHFVKYEALVQRELAQGEVKPESKLYLLNFRKHAGIDAQEHILALGKQGWTVDDYEVGVKGMSSAFNQDLNGSFDGSDDVHPGIHSHDNDKSDSNTDKVETIQINNSNDDDDDNINKADTIKLKSAVEDVCRENRGTIKEERESGRGLNRTLQVTARPTDSLRGPEMVQVQKYGA</sequence>
<dbReference type="CDD" id="cd00038">
    <property type="entry name" value="CAP_ED"/>
    <property type="match status" value="1"/>
</dbReference>
<proteinExistence type="predicted"/>
<evidence type="ECO:0000256" key="1">
    <source>
        <dbReference type="SAM" id="MobiDB-lite"/>
    </source>
</evidence>
<evidence type="ECO:0000259" key="2">
    <source>
        <dbReference type="PROSITE" id="PS50042"/>
    </source>
</evidence>
<feature type="compositionally biased region" description="Basic and acidic residues" evidence="1">
    <location>
        <begin position="391"/>
        <end position="409"/>
    </location>
</feature>